<organism evidence="1 2">
    <name type="scientific">Bradyrhizobium aeschynomenes</name>
    <dbReference type="NCBI Taxonomy" id="2734909"/>
    <lineage>
        <taxon>Bacteria</taxon>
        <taxon>Pseudomonadati</taxon>
        <taxon>Pseudomonadota</taxon>
        <taxon>Alphaproteobacteria</taxon>
        <taxon>Hyphomicrobiales</taxon>
        <taxon>Nitrobacteraceae</taxon>
        <taxon>Bradyrhizobium</taxon>
    </lineage>
</organism>
<evidence type="ECO:0000313" key="1">
    <source>
        <dbReference type="EMBL" id="NPU65737.1"/>
    </source>
</evidence>
<dbReference type="RefSeq" id="WP_172110823.1">
    <property type="nucleotide sequence ID" value="NZ_JABFDN010000003.1"/>
</dbReference>
<comment type="caution">
    <text evidence="1">The sequence shown here is derived from an EMBL/GenBank/DDBJ whole genome shotgun (WGS) entry which is preliminary data.</text>
</comment>
<dbReference type="Proteomes" id="UP000886476">
    <property type="component" value="Unassembled WGS sequence"/>
</dbReference>
<gene>
    <name evidence="1" type="ORF">HL667_12105</name>
</gene>
<dbReference type="EMBL" id="JABFDN010000003">
    <property type="protein sequence ID" value="NPU65737.1"/>
    <property type="molecule type" value="Genomic_DNA"/>
</dbReference>
<keyword evidence="2" id="KW-1185">Reference proteome</keyword>
<accession>A0ABX2CEJ3</accession>
<name>A0ABX2CEJ3_9BRAD</name>
<reference evidence="1" key="1">
    <citation type="submission" date="2020-05" db="EMBL/GenBank/DDBJ databases">
        <title>Nod-independent and nitrogen-fixing Bradyrhizobium aeschynomene sp. nov. isolated from nodules of Aeschynomene indica.</title>
        <authorList>
            <person name="Zhang Z."/>
        </authorList>
    </citation>
    <scope>NUCLEOTIDE SEQUENCE</scope>
    <source>
        <strain evidence="1">83012</strain>
    </source>
</reference>
<evidence type="ECO:0000313" key="2">
    <source>
        <dbReference type="Proteomes" id="UP000886476"/>
    </source>
</evidence>
<proteinExistence type="predicted"/>
<sequence>MRARDVRATLGFRPQDDSIMEFEDNWAYPWPTIMYDPVLKIILRPSHGREPEPHDTSFSACYDPGMIPGYYSRPKTTEERERDLRYESSARFADNPIPVQSPSARNIFDGSPRTFVAQAGLRGDTLRLKFMKQYQSAVKTRGELYWANGYLEGIAKSNVPIISARPREFLIHVLKSYIRLPDLPEDADFPRDSCPYLRRIELCVSPAIMTKILKLDPDDHVQVEPDWYCLASRELDP</sequence>
<protein>
    <submittedName>
        <fullName evidence="1">Uncharacterized protein</fullName>
    </submittedName>
</protein>